<keyword evidence="6" id="KW-1185">Reference proteome</keyword>
<dbReference type="InterPro" id="IPR003833">
    <property type="entry name" value="CT_C_D"/>
</dbReference>
<name>A0A2A5JT14_PSEO7</name>
<accession>A0A2A5JT14</accession>
<sequence length="216" mass="24110">MTNMSCYRLGEHAIVVDLPCASANQKSKNLTLFALKKWLDDSGEFVDVVPAKHSVTAYLKDPLQAQHWLSTIEQNWNDLELTAPKPTLHRIPVKYGKEFGQDFEKVARELGLTHQQLIDLHTSVEYQVHFMGFLPGFAYLAGLPEALHLPRKSTPITHVPKGSIAIADSYSAIYPCQSPGGWHLLGQTDINLFNPESEQVSLLQPGDIVRFVESSC</sequence>
<evidence type="ECO:0000313" key="6">
    <source>
        <dbReference type="Proteomes" id="UP000228621"/>
    </source>
</evidence>
<dbReference type="Pfam" id="PF02682">
    <property type="entry name" value="CT_C_D"/>
    <property type="match status" value="1"/>
</dbReference>
<dbReference type="SUPFAM" id="SSF50891">
    <property type="entry name" value="Cyclophilin-like"/>
    <property type="match status" value="1"/>
</dbReference>
<evidence type="ECO:0000256" key="2">
    <source>
        <dbReference type="ARBA" id="ARBA00022801"/>
    </source>
</evidence>
<evidence type="ECO:0000256" key="3">
    <source>
        <dbReference type="ARBA" id="ARBA00022840"/>
    </source>
</evidence>
<reference evidence="6" key="1">
    <citation type="journal article" date="2019" name="Genome Announc.">
        <title>Draft Genome Sequence of Pseudoalteromonas piscicida Strain 36Y ROTHPW, an Hypersaline Seawater Isolate from the South Coast of Sonora, Mexico.</title>
        <authorList>
            <person name="Sanchez-Diaz R."/>
            <person name="Molina-Garza Z.J."/>
            <person name="Cruz-Suarez L.E."/>
            <person name="Selvin J."/>
            <person name="Kiran G.S."/>
            <person name="Ibarra-Gamez J.C."/>
            <person name="Gomez-Gil B."/>
            <person name="Galaviz-Silva L."/>
        </authorList>
    </citation>
    <scope>NUCLEOTIDE SEQUENCE [LARGE SCALE GENOMIC DNA]</scope>
    <source>
        <strain evidence="6">36Y_RITHPW</strain>
    </source>
</reference>
<organism evidence="5 6">
    <name type="scientific">Pseudoalteromonas piscicida</name>
    <dbReference type="NCBI Taxonomy" id="43662"/>
    <lineage>
        <taxon>Bacteria</taxon>
        <taxon>Pseudomonadati</taxon>
        <taxon>Pseudomonadota</taxon>
        <taxon>Gammaproteobacteria</taxon>
        <taxon>Alteromonadales</taxon>
        <taxon>Pseudoalteromonadaceae</taxon>
        <taxon>Pseudoalteromonas</taxon>
    </lineage>
</organism>
<protein>
    <submittedName>
        <fullName evidence="5">Carboxylase</fullName>
    </submittedName>
</protein>
<dbReference type="GO" id="GO:0016787">
    <property type="term" value="F:hydrolase activity"/>
    <property type="evidence" value="ECO:0007669"/>
    <property type="project" value="UniProtKB-KW"/>
</dbReference>
<comment type="caution">
    <text evidence="5">The sequence shown here is derived from an EMBL/GenBank/DDBJ whole genome shotgun (WGS) entry which is preliminary data.</text>
</comment>
<evidence type="ECO:0000313" key="5">
    <source>
        <dbReference type="EMBL" id="PCK32479.1"/>
    </source>
</evidence>
<feature type="domain" description="Carboxyltransferase" evidence="4">
    <location>
        <begin position="4"/>
        <end position="203"/>
    </location>
</feature>
<dbReference type="Proteomes" id="UP000228621">
    <property type="component" value="Unassembled WGS sequence"/>
</dbReference>
<keyword evidence="2" id="KW-0378">Hydrolase</keyword>
<evidence type="ECO:0000256" key="1">
    <source>
        <dbReference type="ARBA" id="ARBA00022741"/>
    </source>
</evidence>
<dbReference type="EMBL" id="NKHF01000029">
    <property type="protein sequence ID" value="PCK32479.1"/>
    <property type="molecule type" value="Genomic_DNA"/>
</dbReference>
<dbReference type="GO" id="GO:0005524">
    <property type="term" value="F:ATP binding"/>
    <property type="evidence" value="ECO:0007669"/>
    <property type="project" value="UniProtKB-KW"/>
</dbReference>
<keyword evidence="1" id="KW-0547">Nucleotide-binding</keyword>
<dbReference type="NCBIfam" id="TIGR00370">
    <property type="entry name" value="5-oxoprolinase subunit PxpB"/>
    <property type="match status" value="1"/>
</dbReference>
<dbReference type="InterPro" id="IPR029000">
    <property type="entry name" value="Cyclophilin-like_dom_sf"/>
</dbReference>
<dbReference type="SMART" id="SM00796">
    <property type="entry name" value="AHS1"/>
    <property type="match status" value="1"/>
</dbReference>
<dbReference type="Gene3D" id="2.40.100.10">
    <property type="entry name" value="Cyclophilin-like"/>
    <property type="match status" value="1"/>
</dbReference>
<dbReference type="PANTHER" id="PTHR34698:SF2">
    <property type="entry name" value="5-OXOPROLINASE SUBUNIT B"/>
    <property type="match status" value="1"/>
</dbReference>
<keyword evidence="3" id="KW-0067">ATP-binding</keyword>
<dbReference type="OrthoDB" id="9778567at2"/>
<evidence type="ECO:0000259" key="4">
    <source>
        <dbReference type="SMART" id="SM00796"/>
    </source>
</evidence>
<dbReference type="InterPro" id="IPR010016">
    <property type="entry name" value="PxpB"/>
</dbReference>
<dbReference type="AlphaFoldDB" id="A0A2A5JT14"/>
<gene>
    <name evidence="5" type="ORF">CEX98_07050</name>
</gene>
<dbReference type="PANTHER" id="PTHR34698">
    <property type="entry name" value="5-OXOPROLINASE SUBUNIT B"/>
    <property type="match status" value="1"/>
</dbReference>
<proteinExistence type="predicted"/>